<dbReference type="InterPro" id="IPR024079">
    <property type="entry name" value="MetalloPept_cat_dom_sf"/>
</dbReference>
<evidence type="ECO:0000256" key="2">
    <source>
        <dbReference type="SAM" id="Phobius"/>
    </source>
</evidence>
<dbReference type="GO" id="GO:0005886">
    <property type="term" value="C:plasma membrane"/>
    <property type="evidence" value="ECO:0007669"/>
    <property type="project" value="TreeGrafter"/>
</dbReference>
<feature type="transmembrane region" description="Helical" evidence="2">
    <location>
        <begin position="664"/>
        <end position="684"/>
    </location>
</feature>
<protein>
    <recommendedName>
        <fullName evidence="5">Peptidase M13 N-terminal domain-containing protein</fullName>
    </recommendedName>
</protein>
<feature type="compositionally biased region" description="Low complexity" evidence="1">
    <location>
        <begin position="528"/>
        <end position="545"/>
    </location>
</feature>
<dbReference type="PROSITE" id="PS51885">
    <property type="entry name" value="NEPRILYSIN"/>
    <property type="match status" value="1"/>
</dbReference>
<feature type="compositionally biased region" description="Basic and acidic residues" evidence="1">
    <location>
        <begin position="304"/>
        <end position="315"/>
    </location>
</feature>
<dbReference type="Proteomes" id="UP001321473">
    <property type="component" value="Unassembled WGS sequence"/>
</dbReference>
<feature type="compositionally biased region" description="Polar residues" evidence="1">
    <location>
        <begin position="228"/>
        <end position="243"/>
    </location>
</feature>
<evidence type="ECO:0000313" key="3">
    <source>
        <dbReference type="EMBL" id="KAK8770482.1"/>
    </source>
</evidence>
<reference evidence="3 4" key="1">
    <citation type="journal article" date="2023" name="Arcadia Sci">
        <title>De novo assembly of a long-read Amblyomma americanum tick genome.</title>
        <authorList>
            <person name="Chou S."/>
            <person name="Poskanzer K.E."/>
            <person name="Rollins M."/>
            <person name="Thuy-Boun P.S."/>
        </authorList>
    </citation>
    <scope>NUCLEOTIDE SEQUENCE [LARGE SCALE GENOMIC DNA]</scope>
    <source>
        <strain evidence="3">F_SG_1</strain>
        <tissue evidence="3">Salivary glands</tissue>
    </source>
</reference>
<dbReference type="GO" id="GO:0016485">
    <property type="term" value="P:protein processing"/>
    <property type="evidence" value="ECO:0007669"/>
    <property type="project" value="TreeGrafter"/>
</dbReference>
<feature type="compositionally biased region" description="Polar residues" evidence="1">
    <location>
        <begin position="410"/>
        <end position="426"/>
    </location>
</feature>
<feature type="compositionally biased region" description="Polar residues" evidence="1">
    <location>
        <begin position="357"/>
        <end position="370"/>
    </location>
</feature>
<evidence type="ECO:0000256" key="1">
    <source>
        <dbReference type="SAM" id="MobiDB-lite"/>
    </source>
</evidence>
<organism evidence="3 4">
    <name type="scientific">Amblyomma americanum</name>
    <name type="common">Lone star tick</name>
    <dbReference type="NCBI Taxonomy" id="6943"/>
    <lineage>
        <taxon>Eukaryota</taxon>
        <taxon>Metazoa</taxon>
        <taxon>Ecdysozoa</taxon>
        <taxon>Arthropoda</taxon>
        <taxon>Chelicerata</taxon>
        <taxon>Arachnida</taxon>
        <taxon>Acari</taxon>
        <taxon>Parasitiformes</taxon>
        <taxon>Ixodida</taxon>
        <taxon>Ixodoidea</taxon>
        <taxon>Ixodidae</taxon>
        <taxon>Amblyomminae</taxon>
        <taxon>Amblyomma</taxon>
    </lineage>
</organism>
<accession>A0AAQ4E758</accession>
<keyword evidence="4" id="KW-1185">Reference proteome</keyword>
<dbReference type="Gene3D" id="3.40.390.10">
    <property type="entry name" value="Collagenase (Catalytic Domain)"/>
    <property type="match status" value="1"/>
</dbReference>
<evidence type="ECO:0000313" key="4">
    <source>
        <dbReference type="Proteomes" id="UP001321473"/>
    </source>
</evidence>
<feature type="compositionally biased region" description="Low complexity" evidence="1">
    <location>
        <begin position="10"/>
        <end position="20"/>
    </location>
</feature>
<feature type="compositionally biased region" description="Basic and acidic residues" evidence="1">
    <location>
        <begin position="486"/>
        <end position="501"/>
    </location>
</feature>
<dbReference type="SUPFAM" id="SSF55486">
    <property type="entry name" value="Metalloproteases ('zincins'), catalytic domain"/>
    <property type="match status" value="1"/>
</dbReference>
<dbReference type="EMBL" id="JARKHS020021083">
    <property type="protein sequence ID" value="KAK8770482.1"/>
    <property type="molecule type" value="Genomic_DNA"/>
</dbReference>
<dbReference type="Gene3D" id="1.10.1380.10">
    <property type="entry name" value="Neutral endopeptidase , domain2"/>
    <property type="match status" value="1"/>
</dbReference>
<feature type="transmembrane region" description="Helical" evidence="2">
    <location>
        <begin position="83"/>
        <end position="102"/>
    </location>
</feature>
<proteinExistence type="predicted"/>
<feature type="non-terminal residue" evidence="3">
    <location>
        <position position="1"/>
    </location>
</feature>
<dbReference type="PANTHER" id="PTHR11733">
    <property type="entry name" value="ZINC METALLOPROTEASE FAMILY M13 NEPRILYSIN-RELATED"/>
    <property type="match status" value="1"/>
</dbReference>
<name>A0AAQ4E758_AMBAM</name>
<sequence>RAGESRRSDAAAPDYDGGDFDYPPYHSYWPPATATDKRKDGKGGHHYHHRHRQGRRRYDDFVGDYDSYDYYGGKHDYKHEYDIVFPLLILIMAPLAVSAFLLPITASLMTNTFFLVNGATSAAIQGRRRRRSLRQLAPSAEELRNLEEVLLRAISKYGDFEEAVVPETRSSSKTPNDPRSPGSRINRRKSLNKSKGTSAAPETLAAKTSPLATGAGVAPAPKVDRASDSQSPNDASGQRTSTQRSDRQDTIAKEHEGQPPLTTSSKRPESPHMGQEGPKPDEQTSKEKRSIYADTTTEDNEFDEATKVKRIERKPSVTPRISQDTEVPKKRLEKPPQIGQEEQAPDKQARKEKGSTPADTVQKDNLNQPNDIKEVREKSSIPVQTTKNYEVSDQKTDVQEVIDVPVKPTETGQDRQVQGEIGSTQGIKDHDDGTQQPKRSGPRGRRKSATFATPPLDDRTASRGGTASFASPAEAQSPRFPGSPSADKDGSKEQADQDGIKQSKTRHRGYWSPPLRNKGTPPATPRRSSAATVTSKAASASATTADGDSQWKTNPLLALILRASRSKKASESLKKQRVSSTASSVDAESLKRRRTTGSEGAAEPAIPAFSSRAKSIAVFGQAAQLLSHRHAVVMTPEESGSPDKRVHAPDEVPLQARYSRHRRACLVCLALGIVAALALAVFFGSRRATMQPMTTAPDENSLRRLCANEACKSLVGRLLDSANASVDPCANFHHHVCGQWDHPARGRGKRQSYLQENLINHTLQLHRALEAVTSSPALLDQAEHNMALFYRSCHDFLADGRSVAKEATVPEILHEMGIDETSVRVATFQDVFALAVAESAATGLPSILRVTQKIYFQGDEYLNIIDVGATLVSTLPQGYVEGYLDDSISQMSFTSGLDVPSVVKLDKNLDELRVACEHPVDSLKMVKELGEPFPGADWLEALNGGHAQNRTSPYAPDSNVTIRGESCIFAMLRELHGVNVTDARAYSLLVMIAQIKKYALTVLPWRHDETQRTTECVSITAQIFRGLFLRWMTSKLVGVERSRAFAVMVTHLQEAVDRFPALPERLNLTANDYEVRRLFTGLI</sequence>
<dbReference type="PANTHER" id="PTHR11733:SF229">
    <property type="entry name" value="NEPRILYSIN-2-LIKE PROTEIN"/>
    <property type="match status" value="1"/>
</dbReference>
<feature type="region of interest" description="Disordered" evidence="1">
    <location>
        <begin position="566"/>
        <end position="602"/>
    </location>
</feature>
<dbReference type="GO" id="GO:0004222">
    <property type="term" value="F:metalloendopeptidase activity"/>
    <property type="evidence" value="ECO:0007669"/>
    <property type="project" value="InterPro"/>
</dbReference>
<feature type="region of interest" description="Disordered" evidence="1">
    <location>
        <begin position="1"/>
        <end position="20"/>
    </location>
</feature>
<keyword evidence="2" id="KW-0812">Transmembrane</keyword>
<evidence type="ECO:0008006" key="5">
    <source>
        <dbReference type="Google" id="ProtNLM"/>
    </source>
</evidence>
<feature type="non-terminal residue" evidence="3">
    <location>
        <position position="1083"/>
    </location>
</feature>
<keyword evidence="2" id="KW-0472">Membrane</keyword>
<feature type="compositionally biased region" description="Polar residues" evidence="1">
    <location>
        <begin position="168"/>
        <end position="177"/>
    </location>
</feature>
<feature type="compositionally biased region" description="Basic and acidic residues" evidence="1">
    <location>
        <begin position="244"/>
        <end position="257"/>
    </location>
</feature>
<dbReference type="AlphaFoldDB" id="A0AAQ4E758"/>
<comment type="caution">
    <text evidence="3">The sequence shown here is derived from an EMBL/GenBank/DDBJ whole genome shotgun (WGS) entry which is preliminary data.</text>
</comment>
<dbReference type="InterPro" id="IPR000718">
    <property type="entry name" value="Peptidase_M13"/>
</dbReference>
<gene>
    <name evidence="3" type="ORF">V5799_013053</name>
</gene>
<feature type="compositionally biased region" description="Basic and acidic residues" evidence="1">
    <location>
        <begin position="344"/>
        <end position="354"/>
    </location>
</feature>
<feature type="compositionally biased region" description="Basic and acidic residues" evidence="1">
    <location>
        <begin position="278"/>
        <end position="291"/>
    </location>
</feature>
<keyword evidence="2" id="KW-1133">Transmembrane helix</keyword>
<dbReference type="InterPro" id="IPR042089">
    <property type="entry name" value="Peptidase_M13_dom_2"/>
</dbReference>
<feature type="region of interest" description="Disordered" evidence="1">
    <location>
        <begin position="164"/>
        <end position="550"/>
    </location>
</feature>